<evidence type="ECO:0000256" key="2">
    <source>
        <dbReference type="ARBA" id="ARBA00022516"/>
    </source>
</evidence>
<dbReference type="GO" id="GO:0016020">
    <property type="term" value="C:membrane"/>
    <property type="evidence" value="ECO:0007669"/>
    <property type="project" value="GOC"/>
</dbReference>
<dbReference type="PANTHER" id="PTHR20863:SF76">
    <property type="entry name" value="CARRIER DOMAIN-CONTAINING PROTEIN"/>
    <property type="match status" value="1"/>
</dbReference>
<dbReference type="GO" id="GO:0000036">
    <property type="term" value="F:acyl carrier activity"/>
    <property type="evidence" value="ECO:0007669"/>
    <property type="project" value="UniProtKB-UniRule"/>
</dbReference>
<dbReference type="AlphaFoldDB" id="A8RP84"/>
<dbReference type="Gene3D" id="1.10.1200.10">
    <property type="entry name" value="ACP-like"/>
    <property type="match status" value="1"/>
</dbReference>
<keyword evidence="5 7" id="KW-0443">Lipid metabolism</keyword>
<evidence type="ECO:0000256" key="6">
    <source>
        <dbReference type="ARBA" id="ARBA00023160"/>
    </source>
</evidence>
<dbReference type="HOGENOM" id="CLU_108696_5_0_9"/>
<comment type="similarity">
    <text evidence="7">Belongs to the acyl carrier protein (ACP) family.</text>
</comment>
<dbReference type="PROSITE" id="PS50075">
    <property type="entry name" value="CARRIER"/>
    <property type="match status" value="1"/>
</dbReference>
<keyword evidence="7" id="KW-0963">Cytoplasm</keyword>
<keyword evidence="4 7" id="KW-0276">Fatty acid metabolism</keyword>
<feature type="modified residue" description="O-(pantetheine 4'-phosphoryl)serine" evidence="7">
    <location>
        <position position="69"/>
    </location>
</feature>
<comment type="caution">
    <text evidence="9">The sequence shown here is derived from an EMBL/GenBank/DDBJ whole genome shotgun (WGS) entry which is preliminary data.</text>
</comment>
<keyword evidence="2 7" id="KW-0444">Lipid biosynthesis</keyword>
<gene>
    <name evidence="7" type="primary">acpP</name>
    <name evidence="9" type="ORF">CLOBOL_02397</name>
</gene>
<reference evidence="9 10" key="1">
    <citation type="submission" date="2007-08" db="EMBL/GenBank/DDBJ databases">
        <authorList>
            <person name="Fulton L."/>
            <person name="Clifton S."/>
            <person name="Fulton B."/>
            <person name="Xu J."/>
            <person name="Minx P."/>
            <person name="Pepin K.H."/>
            <person name="Johnson M."/>
            <person name="Thiruvilangam P."/>
            <person name="Bhonagiri V."/>
            <person name="Nash W.E."/>
            <person name="Mardis E.R."/>
            <person name="Wilson R.K."/>
        </authorList>
    </citation>
    <scope>NUCLEOTIDE SEQUENCE [LARGE SCALE GENOMIC DNA]</scope>
    <source>
        <strain evidence="10">ATCC BAA-613 / DSM 15670 / CCUG 46953 / JCM 12243 / WAL 16351</strain>
    </source>
</reference>
<dbReference type="PANTHER" id="PTHR20863">
    <property type="entry name" value="ACYL CARRIER PROTEIN"/>
    <property type="match status" value="1"/>
</dbReference>
<evidence type="ECO:0000259" key="8">
    <source>
        <dbReference type="PROSITE" id="PS50075"/>
    </source>
</evidence>
<keyword evidence="1 7" id="KW-0596">Phosphopantetheine</keyword>
<organism evidence="9 10">
    <name type="scientific">Enterocloster bolteae (strain ATCC BAA-613 / DSM 15670 / CCUG 46953 / JCM 12243 / WAL 16351)</name>
    <name type="common">Clostridium bolteae</name>
    <dbReference type="NCBI Taxonomy" id="411902"/>
    <lineage>
        <taxon>Bacteria</taxon>
        <taxon>Bacillati</taxon>
        <taxon>Bacillota</taxon>
        <taxon>Clostridia</taxon>
        <taxon>Lachnospirales</taxon>
        <taxon>Lachnospiraceae</taxon>
        <taxon>Enterocloster</taxon>
    </lineage>
</organism>
<dbReference type="PaxDb" id="411902-CLOBOL_02397"/>
<evidence type="ECO:0000313" key="10">
    <source>
        <dbReference type="Proteomes" id="UP000005396"/>
    </source>
</evidence>
<proteinExistence type="inferred from homology"/>
<comment type="pathway">
    <text evidence="7">Lipid metabolism; fatty acid biosynthesis.</text>
</comment>
<evidence type="ECO:0000256" key="4">
    <source>
        <dbReference type="ARBA" id="ARBA00022832"/>
    </source>
</evidence>
<evidence type="ECO:0000256" key="5">
    <source>
        <dbReference type="ARBA" id="ARBA00023098"/>
    </source>
</evidence>
<dbReference type="EMBL" id="ABCC02000023">
    <property type="protein sequence ID" value="EDP17325.1"/>
    <property type="molecule type" value="Genomic_DNA"/>
</dbReference>
<dbReference type="InterPro" id="IPR003231">
    <property type="entry name" value="ACP"/>
</dbReference>
<dbReference type="GO" id="GO:0005829">
    <property type="term" value="C:cytosol"/>
    <property type="evidence" value="ECO:0007669"/>
    <property type="project" value="TreeGrafter"/>
</dbReference>
<evidence type="ECO:0000256" key="3">
    <source>
        <dbReference type="ARBA" id="ARBA00022553"/>
    </source>
</evidence>
<name>A8RP84_ENTBW</name>
<protein>
    <recommendedName>
        <fullName evidence="7">Acyl carrier protein</fullName>
        <shortName evidence="7">ACP</shortName>
    </recommendedName>
</protein>
<keyword evidence="3 7" id="KW-0597">Phosphoprotein</keyword>
<dbReference type="InterPro" id="IPR036736">
    <property type="entry name" value="ACP-like_sf"/>
</dbReference>
<dbReference type="SUPFAM" id="SSF47336">
    <property type="entry name" value="ACP-like"/>
    <property type="match status" value="1"/>
</dbReference>
<dbReference type="eggNOG" id="COG0236">
    <property type="taxonomic scope" value="Bacteria"/>
</dbReference>
<reference evidence="9 10" key="2">
    <citation type="submission" date="2007-09" db="EMBL/GenBank/DDBJ databases">
        <title>Draft genome sequence of Clostridium bolteae (ATCC BAA-613).</title>
        <authorList>
            <person name="Sudarsanam P."/>
            <person name="Ley R."/>
            <person name="Guruge J."/>
            <person name="Turnbaugh P.J."/>
            <person name="Mahowald M."/>
            <person name="Liep D."/>
            <person name="Gordon J."/>
        </authorList>
    </citation>
    <scope>NUCLEOTIDE SEQUENCE [LARGE SCALE GENOMIC DNA]</scope>
    <source>
        <strain evidence="10">ATCC BAA-613 / DSM 15670 / CCUG 46953 / JCM 12243 / WAL 16351</strain>
    </source>
</reference>
<dbReference type="GO" id="GO:0000035">
    <property type="term" value="F:acyl binding"/>
    <property type="evidence" value="ECO:0007669"/>
    <property type="project" value="TreeGrafter"/>
</dbReference>
<sequence>MRRIQRRNITKREYQERELKKRIKKEIKKQEDYKDMFEDLKEIICEYVDVAPETIKEDSRFIEDLGFNSYDFMSMVGEIEEKFDVEVEEREVVNVKTVKDAVAYIQSLQAE</sequence>
<comment type="function">
    <text evidence="7">Carrier of the growing fatty acid chain in fatty acid biosynthesis.</text>
</comment>
<evidence type="ECO:0000313" key="9">
    <source>
        <dbReference type="EMBL" id="EDP17325.1"/>
    </source>
</evidence>
<dbReference type="HAMAP" id="MF_01217">
    <property type="entry name" value="Acyl_carrier"/>
    <property type="match status" value="1"/>
</dbReference>
<comment type="PTM">
    <text evidence="7">4'-phosphopantetheine is transferred from CoA to a specific serine of apo-ACP by AcpS. This modification is essential for activity because fatty acids are bound in thioester linkage to the sulfhydryl of the prosthetic group.</text>
</comment>
<comment type="subcellular location">
    <subcellularLocation>
        <location evidence="7">Cytoplasm</location>
    </subcellularLocation>
</comment>
<accession>A8RP84</accession>
<feature type="domain" description="Carrier" evidence="8">
    <location>
        <begin position="34"/>
        <end position="109"/>
    </location>
</feature>
<evidence type="ECO:0000256" key="7">
    <source>
        <dbReference type="HAMAP-Rule" id="MF_01217"/>
    </source>
</evidence>
<keyword evidence="6 7" id="KW-0275">Fatty acid biosynthesis</keyword>
<dbReference type="InterPro" id="IPR009081">
    <property type="entry name" value="PP-bd_ACP"/>
</dbReference>
<dbReference type="GO" id="GO:0009245">
    <property type="term" value="P:lipid A biosynthetic process"/>
    <property type="evidence" value="ECO:0007669"/>
    <property type="project" value="TreeGrafter"/>
</dbReference>
<dbReference type="Proteomes" id="UP000005396">
    <property type="component" value="Unassembled WGS sequence"/>
</dbReference>
<dbReference type="Pfam" id="PF00550">
    <property type="entry name" value="PP-binding"/>
    <property type="match status" value="1"/>
</dbReference>
<dbReference type="UniPathway" id="UPA00094"/>
<evidence type="ECO:0000256" key="1">
    <source>
        <dbReference type="ARBA" id="ARBA00022450"/>
    </source>
</evidence>